<dbReference type="RefSeq" id="WP_092235664.1">
    <property type="nucleotide sequence ID" value="NZ_FNTR01000004.1"/>
</dbReference>
<dbReference type="InterPro" id="IPR006162">
    <property type="entry name" value="Ppantetheine_attach_site"/>
</dbReference>
<dbReference type="EMBL" id="WKEW01000067">
    <property type="protein sequence ID" value="MCF5058899.1"/>
    <property type="molecule type" value="Genomic_DNA"/>
</dbReference>
<dbReference type="FunFam" id="3.40.50.980:FF:000001">
    <property type="entry name" value="Non-ribosomal peptide synthetase"/>
    <property type="match status" value="1"/>
</dbReference>
<dbReference type="PANTHER" id="PTHR44845">
    <property type="entry name" value="CARRIER DOMAIN-CONTAINING PROTEIN"/>
    <property type="match status" value="1"/>
</dbReference>
<evidence type="ECO:0000313" key="4">
    <source>
        <dbReference type="EMBL" id="MCF5058899.1"/>
    </source>
</evidence>
<protein>
    <submittedName>
        <fullName evidence="4">Amino acid adenylation domain-containing protein</fullName>
    </submittedName>
</protein>
<dbReference type="CDD" id="cd05930">
    <property type="entry name" value="A_NRPS"/>
    <property type="match status" value="1"/>
</dbReference>
<dbReference type="AlphaFoldDB" id="A0AAW5A2W0"/>
<feature type="domain" description="Carrier" evidence="3">
    <location>
        <begin position="506"/>
        <end position="581"/>
    </location>
</feature>
<dbReference type="Pfam" id="PF00501">
    <property type="entry name" value="AMP-binding"/>
    <property type="match status" value="1"/>
</dbReference>
<dbReference type="PROSITE" id="PS50075">
    <property type="entry name" value="CARRIER"/>
    <property type="match status" value="1"/>
</dbReference>
<dbReference type="InterPro" id="IPR010080">
    <property type="entry name" value="Thioester_reductase-like_dom"/>
</dbReference>
<sequence length="993" mass="110978">MSLDTVVSLFERQVRADPQRLAIVGLQERITYTELDRRSAKVAAWLHSRNVGAGDRVLIRAERSIELVVAMLGVLKAGAAFVPLDRQLPHSRQEYIGAQCLASYVLCTSNEDDGPLMGCEVITVEHLLDAPVSPASHVTVDPGDAMYVIFTSGTTGNPKGVVIEHHSVAALLLQHNLDLHIDSSSRQTMMAAVGFDLCQAEIWSALIAGACLYLLDQQSLLNSQAFLDFCVINAITHAFVPTLKVYDVVNAAQPEGWSLKYIYTCGEKLHPVDVEHLSYGLIDCYGPTEATIFVTSKVVETQRLSKPPSIGFPIGQSRIYILDDNLDELPAGEVGELCIAGPCLAREYLRAPQLTAERFMYVEQLGCRIYRSGDQALRLDDGSLQFLGRKDGQVKIRGYRVEVGEIEARLLKEPRVNSVAVVVQDSGSQAQKRLVAFVVKLYPHEHSEQLIASLRRSLEVDLPDYMLPEKYYCLDTLPANSNGKTDKQALLAFLAAQPAASFDGTRFNDELERALGQVWYELLEHDDFQPHHSFFEVGGHSLRAAALARKLTDTFLIKVSVQDVYQHLVFAEQAGEIRRRMCNASSGVEIATANSFEDDVWLLPGSQLPADIDPIQLIEPRHMLLTGATGFVGIHLLEQLLCTSTAIVHCLIRCESPSAGRVRLQHIAERYQIVIDDQDWSRVRVYVSDLSQLMLGMAQEDYAALAEEVDLVYHSASAVNFIMPYDSMKKDNVQSMRHVIQFCSVSKIKPLMLMSTISIYSWGHRFTGRTLAYEQDDIDQNLGAIRKDLGYVQSKWVMEKLADLAGAQGLPVVTFRLGYATCHSRTGVCANYQWWGRFIQTCLAHNAVPDLHNMREGLTTVDYMVAAIAHISRKPEALGKKLNLCQTARTNLDLKEFCRRVGRYYGRDLPVVAFKEWVGLWEGNQREPLYPLLGLFKDDMHAGETILELYQDNYDWDRSQVQELLVGSDIRESEFSGEVLAIYLNRLGGQSKV</sequence>
<dbReference type="Gene3D" id="3.40.50.720">
    <property type="entry name" value="NAD(P)-binding Rossmann-like Domain"/>
    <property type="match status" value="1"/>
</dbReference>
<dbReference type="InterPro" id="IPR045851">
    <property type="entry name" value="AMP-bd_C_sf"/>
</dbReference>
<keyword evidence="1" id="KW-0596">Phosphopantetheine</keyword>
<dbReference type="Pfam" id="PF07993">
    <property type="entry name" value="NAD_binding_4"/>
    <property type="match status" value="1"/>
</dbReference>
<name>A0AAW5A2W0_9PSED</name>
<dbReference type="Pfam" id="PF00550">
    <property type="entry name" value="PP-binding"/>
    <property type="match status" value="1"/>
</dbReference>
<dbReference type="Gene3D" id="3.30.300.30">
    <property type="match status" value="1"/>
</dbReference>
<dbReference type="InterPro" id="IPR036291">
    <property type="entry name" value="NAD(P)-bd_dom_sf"/>
</dbReference>
<dbReference type="Gene3D" id="3.40.50.12780">
    <property type="entry name" value="N-terminal domain of ligase-like"/>
    <property type="match status" value="1"/>
</dbReference>
<dbReference type="PROSITE" id="PS00455">
    <property type="entry name" value="AMP_BINDING"/>
    <property type="match status" value="1"/>
</dbReference>
<dbReference type="Proteomes" id="UP000814172">
    <property type="component" value="Unassembled WGS sequence"/>
</dbReference>
<dbReference type="PROSITE" id="PS00012">
    <property type="entry name" value="PHOSPHOPANTETHEINE"/>
    <property type="match status" value="1"/>
</dbReference>
<dbReference type="NCBIfam" id="TIGR01746">
    <property type="entry name" value="Thioester-redct"/>
    <property type="match status" value="1"/>
</dbReference>
<dbReference type="SUPFAM" id="SSF47336">
    <property type="entry name" value="ACP-like"/>
    <property type="match status" value="1"/>
</dbReference>
<keyword evidence="2" id="KW-0597">Phosphoprotein</keyword>
<dbReference type="InterPro" id="IPR036736">
    <property type="entry name" value="ACP-like_sf"/>
</dbReference>
<dbReference type="InterPro" id="IPR020845">
    <property type="entry name" value="AMP-binding_CS"/>
</dbReference>
<dbReference type="Pfam" id="PF13193">
    <property type="entry name" value="AMP-binding_C"/>
    <property type="match status" value="1"/>
</dbReference>
<dbReference type="SUPFAM" id="SSF51735">
    <property type="entry name" value="NAD(P)-binding Rossmann-fold domains"/>
    <property type="match status" value="1"/>
</dbReference>
<dbReference type="GeneID" id="55540832"/>
<dbReference type="InterPro" id="IPR042099">
    <property type="entry name" value="ANL_N_sf"/>
</dbReference>
<reference evidence="4 5" key="1">
    <citation type="submission" date="2019-11" db="EMBL/GenBank/DDBJ databases">
        <title>Epiphytic Pseudomonas syringae from cherry orchards.</title>
        <authorList>
            <person name="Hulin M.T."/>
        </authorList>
    </citation>
    <scope>NUCLEOTIDE SEQUENCE [LARGE SCALE GENOMIC DNA]</scope>
    <source>
        <strain evidence="4 5">PA-6-9F</strain>
    </source>
</reference>
<evidence type="ECO:0000259" key="3">
    <source>
        <dbReference type="PROSITE" id="PS50075"/>
    </source>
</evidence>
<dbReference type="Gene3D" id="1.10.1200.10">
    <property type="entry name" value="ACP-like"/>
    <property type="match status" value="1"/>
</dbReference>
<dbReference type="SUPFAM" id="SSF56801">
    <property type="entry name" value="Acetyl-CoA synthetase-like"/>
    <property type="match status" value="1"/>
</dbReference>
<comment type="caution">
    <text evidence="4">The sequence shown here is derived from an EMBL/GenBank/DDBJ whole genome shotgun (WGS) entry which is preliminary data.</text>
</comment>
<evidence type="ECO:0000256" key="2">
    <source>
        <dbReference type="ARBA" id="ARBA00022553"/>
    </source>
</evidence>
<proteinExistence type="predicted"/>
<dbReference type="NCBIfam" id="TIGR01733">
    <property type="entry name" value="AA-adenyl-dom"/>
    <property type="match status" value="1"/>
</dbReference>
<dbReference type="PANTHER" id="PTHR44845:SF6">
    <property type="entry name" value="BETA-ALANINE-ACTIVATING ENZYME"/>
    <property type="match status" value="1"/>
</dbReference>
<dbReference type="InterPro" id="IPR000873">
    <property type="entry name" value="AMP-dep_synth/lig_dom"/>
</dbReference>
<organism evidence="4 5">
    <name type="scientific">Pseudomonas proteolytica</name>
    <dbReference type="NCBI Taxonomy" id="219574"/>
    <lineage>
        <taxon>Bacteria</taxon>
        <taxon>Pseudomonadati</taxon>
        <taxon>Pseudomonadota</taxon>
        <taxon>Gammaproteobacteria</taxon>
        <taxon>Pseudomonadales</taxon>
        <taxon>Pseudomonadaceae</taxon>
        <taxon>Pseudomonas</taxon>
    </lineage>
</organism>
<keyword evidence="5" id="KW-1185">Reference proteome</keyword>
<dbReference type="InterPro" id="IPR013120">
    <property type="entry name" value="FAR_NAD-bd"/>
</dbReference>
<evidence type="ECO:0000313" key="5">
    <source>
        <dbReference type="Proteomes" id="UP000814172"/>
    </source>
</evidence>
<dbReference type="InterPro" id="IPR025110">
    <property type="entry name" value="AMP-bd_C"/>
</dbReference>
<evidence type="ECO:0000256" key="1">
    <source>
        <dbReference type="ARBA" id="ARBA00022450"/>
    </source>
</evidence>
<dbReference type="InterPro" id="IPR010071">
    <property type="entry name" value="AA_adenyl_dom"/>
</dbReference>
<accession>A0AAW5A2W0</accession>
<dbReference type="InterPro" id="IPR009081">
    <property type="entry name" value="PP-bd_ACP"/>
</dbReference>
<gene>
    <name evidence="4" type="ORF">GIW75_18310</name>
</gene>